<dbReference type="Proteomes" id="UP000295496">
    <property type="component" value="Unassembled WGS sequence"/>
</dbReference>
<dbReference type="InterPro" id="IPR032758">
    <property type="entry name" value="MqsA/HigA-2"/>
</dbReference>
<dbReference type="PROSITE" id="PS50943">
    <property type="entry name" value="HTH_CROC1"/>
    <property type="match status" value="1"/>
</dbReference>
<name>A0A4R1KZK9_9PAST</name>
<sequence length="131" mass="14612">MKCIECNTGEYIQDVRDMSYTYKGQKTVIPAVSGKYCSHCDSVLVDPIDAQRVSETMIEFNKQVNATLADPLYIQRVRKKLKLDQRQAGAIFGGGVTAFSRYETGKATPPVALIKLLKILDKHPDLLTEMA</sequence>
<gene>
    <name evidence="5" type="ORF">EV692_1205</name>
</gene>
<evidence type="ECO:0000313" key="6">
    <source>
        <dbReference type="Proteomes" id="UP000295496"/>
    </source>
</evidence>
<keyword evidence="2" id="KW-0238">DNA-binding</keyword>
<keyword evidence="3" id="KW-0804">Transcription</keyword>
<dbReference type="GO" id="GO:0003677">
    <property type="term" value="F:DNA binding"/>
    <property type="evidence" value="ECO:0007669"/>
    <property type="project" value="UniProtKB-KW"/>
</dbReference>
<evidence type="ECO:0000259" key="4">
    <source>
        <dbReference type="PROSITE" id="PS50943"/>
    </source>
</evidence>
<evidence type="ECO:0000256" key="1">
    <source>
        <dbReference type="ARBA" id="ARBA00023015"/>
    </source>
</evidence>
<dbReference type="AlphaFoldDB" id="A0A4R1KZK9"/>
<evidence type="ECO:0000256" key="2">
    <source>
        <dbReference type="ARBA" id="ARBA00023125"/>
    </source>
</evidence>
<evidence type="ECO:0000313" key="5">
    <source>
        <dbReference type="EMBL" id="TCK69983.1"/>
    </source>
</evidence>
<dbReference type="InterPro" id="IPR022453">
    <property type="entry name" value="Znf_MqsA-type"/>
</dbReference>
<dbReference type="EMBL" id="SMGJ01000003">
    <property type="protein sequence ID" value="TCK69983.1"/>
    <property type="molecule type" value="Genomic_DNA"/>
</dbReference>
<dbReference type="InterPro" id="IPR010982">
    <property type="entry name" value="Lambda_DNA-bd_dom_sf"/>
</dbReference>
<reference evidence="5 6" key="1">
    <citation type="submission" date="2019-03" db="EMBL/GenBank/DDBJ databases">
        <title>Genomic Encyclopedia of Type Strains, Phase IV (KMG-IV): sequencing the most valuable type-strain genomes for metagenomic binning, comparative biology and taxonomic classification.</title>
        <authorList>
            <person name="Goeker M."/>
        </authorList>
    </citation>
    <scope>NUCLEOTIDE SEQUENCE [LARGE SCALE GENOMIC DNA]</scope>
    <source>
        <strain evidence="5 6">DSM 10053</strain>
    </source>
</reference>
<dbReference type="NCBIfam" id="TIGR03831">
    <property type="entry name" value="YgiT_finger"/>
    <property type="match status" value="1"/>
</dbReference>
<dbReference type="Pfam" id="PF15731">
    <property type="entry name" value="MqsA_antitoxin"/>
    <property type="match status" value="1"/>
</dbReference>
<evidence type="ECO:0000256" key="3">
    <source>
        <dbReference type="ARBA" id="ARBA00023163"/>
    </source>
</evidence>
<dbReference type="PANTHER" id="PTHR36511:SF4">
    <property type="entry name" value="ANTITOXIN MQSA"/>
    <property type="match status" value="1"/>
</dbReference>
<dbReference type="SUPFAM" id="SSF47413">
    <property type="entry name" value="lambda repressor-like DNA-binding domains"/>
    <property type="match status" value="1"/>
</dbReference>
<dbReference type="NCBIfam" id="TIGR03830">
    <property type="entry name" value="CxxCG_CxxCG_HTH"/>
    <property type="match status" value="1"/>
</dbReference>
<dbReference type="RefSeq" id="WP_132301520.1">
    <property type="nucleotide sequence ID" value="NZ_CP170642.1"/>
</dbReference>
<dbReference type="SMART" id="SM00530">
    <property type="entry name" value="HTH_XRE"/>
    <property type="match status" value="1"/>
</dbReference>
<dbReference type="InterPro" id="IPR022452">
    <property type="entry name" value="MqsA"/>
</dbReference>
<dbReference type="Gene3D" id="1.10.260.40">
    <property type="entry name" value="lambda repressor-like DNA-binding domains"/>
    <property type="match status" value="1"/>
</dbReference>
<accession>A0A4R1KZK9</accession>
<proteinExistence type="predicted"/>
<feature type="domain" description="HTH cro/C1-type" evidence="4">
    <location>
        <begin position="74"/>
        <end position="127"/>
    </location>
</feature>
<comment type="caution">
    <text evidence="5">The sequence shown here is derived from an EMBL/GenBank/DDBJ whole genome shotgun (WGS) entry which is preliminary data.</text>
</comment>
<protein>
    <submittedName>
        <fullName evidence="5">Xre family transcriptional regulator</fullName>
    </submittedName>
</protein>
<keyword evidence="1" id="KW-0805">Transcription regulation</keyword>
<dbReference type="Gene3D" id="3.10.20.860">
    <property type="match status" value="1"/>
</dbReference>
<dbReference type="InterPro" id="IPR052359">
    <property type="entry name" value="HTH-type_reg/antitoxin"/>
</dbReference>
<dbReference type="PANTHER" id="PTHR36511">
    <property type="entry name" value="MERR FAMILY BACTERIAL REGULATORY PROTEIN"/>
    <property type="match status" value="1"/>
</dbReference>
<dbReference type="CDD" id="cd00093">
    <property type="entry name" value="HTH_XRE"/>
    <property type="match status" value="1"/>
</dbReference>
<dbReference type="InterPro" id="IPR001387">
    <property type="entry name" value="Cro/C1-type_HTH"/>
</dbReference>
<keyword evidence="6" id="KW-1185">Reference proteome</keyword>
<organism evidence="5 6">
    <name type="scientific">Lonepinella koalarum</name>
    <dbReference type="NCBI Taxonomy" id="53417"/>
    <lineage>
        <taxon>Bacteria</taxon>
        <taxon>Pseudomonadati</taxon>
        <taxon>Pseudomonadota</taxon>
        <taxon>Gammaproteobacteria</taxon>
        <taxon>Pasteurellales</taxon>
        <taxon>Pasteurellaceae</taxon>
        <taxon>Lonepinella</taxon>
    </lineage>
</organism>